<reference evidence="2 3" key="1">
    <citation type="journal article" date="2023" name="Plants (Basel)">
        <title>Bridging the Gap: Combining Genomics and Transcriptomics Approaches to Understand Stylosanthes scabra, an Orphan Legume from the Brazilian Caatinga.</title>
        <authorList>
            <person name="Ferreira-Neto J.R.C."/>
            <person name="da Silva M.D."/>
            <person name="Binneck E."/>
            <person name="de Melo N.F."/>
            <person name="da Silva R.H."/>
            <person name="de Melo A.L.T.M."/>
            <person name="Pandolfi V."/>
            <person name="Bustamante F.O."/>
            <person name="Brasileiro-Vidal A.C."/>
            <person name="Benko-Iseppon A.M."/>
        </authorList>
    </citation>
    <scope>NUCLEOTIDE SEQUENCE [LARGE SCALE GENOMIC DNA]</scope>
    <source>
        <tissue evidence="2">Leaves</tissue>
    </source>
</reference>
<dbReference type="EMBL" id="JASCZI010060466">
    <property type="protein sequence ID" value="MED6132261.1"/>
    <property type="molecule type" value="Genomic_DNA"/>
</dbReference>
<sequence length="101" mass="11364">MRADVVQYVRKCQRCQEHARVQQISATELWKPNHLRRSQQLNAGSLYGTTSLLDSECQESSLLITAPNSPTRNSKNFYKASTSISNSPRLSTPKPTDKSKP</sequence>
<keyword evidence="3" id="KW-1185">Reference proteome</keyword>
<feature type="region of interest" description="Disordered" evidence="1">
    <location>
        <begin position="64"/>
        <end position="101"/>
    </location>
</feature>
<protein>
    <recommendedName>
        <fullName evidence="4">Integrase zinc-binding domain-containing protein</fullName>
    </recommendedName>
</protein>
<evidence type="ECO:0000313" key="2">
    <source>
        <dbReference type="EMBL" id="MED6132261.1"/>
    </source>
</evidence>
<proteinExistence type="predicted"/>
<organism evidence="2 3">
    <name type="scientific">Stylosanthes scabra</name>
    <dbReference type="NCBI Taxonomy" id="79078"/>
    <lineage>
        <taxon>Eukaryota</taxon>
        <taxon>Viridiplantae</taxon>
        <taxon>Streptophyta</taxon>
        <taxon>Embryophyta</taxon>
        <taxon>Tracheophyta</taxon>
        <taxon>Spermatophyta</taxon>
        <taxon>Magnoliopsida</taxon>
        <taxon>eudicotyledons</taxon>
        <taxon>Gunneridae</taxon>
        <taxon>Pentapetalae</taxon>
        <taxon>rosids</taxon>
        <taxon>fabids</taxon>
        <taxon>Fabales</taxon>
        <taxon>Fabaceae</taxon>
        <taxon>Papilionoideae</taxon>
        <taxon>50 kb inversion clade</taxon>
        <taxon>dalbergioids sensu lato</taxon>
        <taxon>Dalbergieae</taxon>
        <taxon>Pterocarpus clade</taxon>
        <taxon>Stylosanthes</taxon>
    </lineage>
</organism>
<accession>A0ABU6S731</accession>
<gene>
    <name evidence="2" type="ORF">PIB30_017528</name>
</gene>
<feature type="compositionally biased region" description="Polar residues" evidence="1">
    <location>
        <begin position="64"/>
        <end position="94"/>
    </location>
</feature>
<comment type="caution">
    <text evidence="2">The sequence shown here is derived from an EMBL/GenBank/DDBJ whole genome shotgun (WGS) entry which is preliminary data.</text>
</comment>
<name>A0ABU6S731_9FABA</name>
<evidence type="ECO:0000256" key="1">
    <source>
        <dbReference type="SAM" id="MobiDB-lite"/>
    </source>
</evidence>
<evidence type="ECO:0008006" key="4">
    <source>
        <dbReference type="Google" id="ProtNLM"/>
    </source>
</evidence>
<dbReference type="Proteomes" id="UP001341840">
    <property type="component" value="Unassembled WGS sequence"/>
</dbReference>
<evidence type="ECO:0000313" key="3">
    <source>
        <dbReference type="Proteomes" id="UP001341840"/>
    </source>
</evidence>